<protein>
    <submittedName>
        <fullName evidence="1">Uncharacterized protein</fullName>
    </submittedName>
</protein>
<reference evidence="1 2" key="2">
    <citation type="submission" date="2007-10" db="EMBL/GenBank/DDBJ databases">
        <authorList>
            <person name="Fulton L."/>
            <person name="Clifton S."/>
            <person name="Fulton B."/>
            <person name="Xu J."/>
            <person name="Minx P."/>
            <person name="Pepin K.H."/>
            <person name="Johnson M."/>
            <person name="Thiruvilangam P."/>
            <person name="Bhonagiri V."/>
            <person name="Nash W.E."/>
            <person name="Wang C."/>
            <person name="Mardis E.R."/>
            <person name="Wilson R.K."/>
        </authorList>
    </citation>
    <scope>NUCLEOTIDE SEQUENCE [LARGE SCALE GENOMIC DNA]</scope>
    <source>
        <strain evidence="1 2">ATCC 27755</strain>
    </source>
</reference>
<dbReference type="Proteomes" id="UP000005359">
    <property type="component" value="Unassembled WGS sequence"/>
</dbReference>
<proteinExistence type="predicted"/>
<accession>B0G604</accession>
<dbReference type="AlphaFoldDB" id="B0G604"/>
<dbReference type="EMBL" id="AAXA02000013">
    <property type="protein sequence ID" value="EDR47204.1"/>
    <property type="molecule type" value="Genomic_DNA"/>
</dbReference>
<reference evidence="1 2" key="1">
    <citation type="submission" date="2007-10" db="EMBL/GenBank/DDBJ databases">
        <title>Draft genome sequence of Dorea formicigenerans(ATCC 27755).</title>
        <authorList>
            <person name="Sudarsanam P."/>
            <person name="Ley R."/>
            <person name="Guruge J."/>
            <person name="Turnbaugh P.J."/>
            <person name="Mahowald M."/>
            <person name="Liep D."/>
            <person name="Gordon J."/>
        </authorList>
    </citation>
    <scope>NUCLEOTIDE SEQUENCE [LARGE SCALE GENOMIC DNA]</scope>
    <source>
        <strain evidence="1 2">ATCC 27755</strain>
    </source>
</reference>
<gene>
    <name evidence="1" type="ORF">DORFOR_01696</name>
</gene>
<organism evidence="1 2">
    <name type="scientific">Dorea formicigenerans ATCC 27755</name>
    <dbReference type="NCBI Taxonomy" id="411461"/>
    <lineage>
        <taxon>Bacteria</taxon>
        <taxon>Bacillati</taxon>
        <taxon>Bacillota</taxon>
        <taxon>Clostridia</taxon>
        <taxon>Lachnospirales</taxon>
        <taxon>Lachnospiraceae</taxon>
        <taxon>Dorea</taxon>
    </lineage>
</organism>
<name>B0G604_9FIRM</name>
<dbReference type="PaxDb" id="411461-DORFOR_01696"/>
<comment type="caution">
    <text evidence="1">The sequence shown here is derived from an EMBL/GenBank/DDBJ whole genome shotgun (WGS) entry which is preliminary data.</text>
</comment>
<evidence type="ECO:0000313" key="1">
    <source>
        <dbReference type="EMBL" id="EDR47204.1"/>
    </source>
</evidence>
<evidence type="ECO:0000313" key="2">
    <source>
        <dbReference type="Proteomes" id="UP000005359"/>
    </source>
</evidence>
<sequence>MAVDAMTEEEEMAADAVMIADLQIIAACGLSYCLSAVADMAMAVADTAMTVACGSSYYSSAAVDSAMVVVDVAVAMTAVSSHLSKQLRRLFYKVKMREIRLNLPRSIFLLSHI</sequence>